<reference evidence="2 3" key="1">
    <citation type="submission" date="2016-09" db="EMBL/GenBank/DDBJ databases">
        <title>Metabolic pathway, cell adaptation mechanisms and a novel monoxygenase revealed through proteogenomic-transcription analysis of a Sphingomonas haloaromaticamans strain degrading the fungicide ortho-phenylphenol.</title>
        <authorList>
            <person name="Perruchon C."/>
            <person name="Papadopoulou E.S."/>
            <person name="Rousidou C."/>
            <person name="Vasileiadis S."/>
            <person name="Tanou G."/>
            <person name="Amoutzias G."/>
            <person name="Molassiotis A."/>
            <person name="Karpouzas D.G."/>
        </authorList>
    </citation>
    <scope>NUCLEOTIDE SEQUENCE [LARGE SCALE GENOMIC DNA]</scope>
    <source>
        <strain evidence="2 3">P3</strain>
    </source>
</reference>
<keyword evidence="1" id="KW-0812">Transmembrane</keyword>
<feature type="transmembrane region" description="Helical" evidence="1">
    <location>
        <begin position="140"/>
        <end position="161"/>
    </location>
</feature>
<evidence type="ECO:0000256" key="1">
    <source>
        <dbReference type="SAM" id="Phobius"/>
    </source>
</evidence>
<evidence type="ECO:0000313" key="3">
    <source>
        <dbReference type="Proteomes" id="UP000179467"/>
    </source>
</evidence>
<organism evidence="2 3">
    <name type="scientific">Edaphosphingomonas haloaromaticamans</name>
    <dbReference type="NCBI Taxonomy" id="653954"/>
    <lineage>
        <taxon>Bacteria</taxon>
        <taxon>Pseudomonadati</taxon>
        <taxon>Pseudomonadota</taxon>
        <taxon>Alphaproteobacteria</taxon>
        <taxon>Sphingomonadales</taxon>
        <taxon>Rhizorhabdaceae</taxon>
        <taxon>Edaphosphingomonas</taxon>
    </lineage>
</organism>
<proteinExistence type="predicted"/>
<gene>
    <name evidence="2" type="primary">yjdF</name>
    <name evidence="2" type="ORF">BHE75_02310</name>
</gene>
<name>A0A1S1HGG7_9SPHN</name>
<dbReference type="InterPro" id="IPR014509">
    <property type="entry name" value="YjdF-like"/>
</dbReference>
<sequence length="211" mass="22562">MTGYRAAWRSLPVAQRWMIGLLALAVLLANVAQPFPEVAPLHHLPTVAVIAAAPLFLARWPLSTRAVAFLFAFWLLHTLGGRYTYSNVPYDAWASALFGVSTGDLLGTTRNHYDRLVHLAFGVTSIPAAMELARRQGAGPFAAACLGVGFVAAASAVYEIFEWGLTLVMAGGAADAYNGQQGDIWDAQKDMAMAMLGALAMAAVELRRRAA</sequence>
<protein>
    <submittedName>
        <fullName evidence="2">Inner membrane protein YjdF</fullName>
    </submittedName>
</protein>
<dbReference type="RefSeq" id="WP_254684429.1">
    <property type="nucleotide sequence ID" value="NZ_MIPT01000001.1"/>
</dbReference>
<comment type="caution">
    <text evidence="2">The sequence shown here is derived from an EMBL/GenBank/DDBJ whole genome shotgun (WGS) entry which is preliminary data.</text>
</comment>
<accession>A0A1S1HGG7</accession>
<dbReference type="EMBL" id="MIPT01000001">
    <property type="protein sequence ID" value="OHT20313.1"/>
    <property type="molecule type" value="Genomic_DNA"/>
</dbReference>
<keyword evidence="3" id="KW-1185">Reference proteome</keyword>
<dbReference type="Pfam" id="PF09997">
    <property type="entry name" value="DUF2238"/>
    <property type="match status" value="1"/>
</dbReference>
<evidence type="ECO:0000313" key="2">
    <source>
        <dbReference type="EMBL" id="OHT20313.1"/>
    </source>
</evidence>
<keyword evidence="1" id="KW-1133">Transmembrane helix</keyword>
<dbReference type="Proteomes" id="UP000179467">
    <property type="component" value="Unassembled WGS sequence"/>
</dbReference>
<dbReference type="AlphaFoldDB" id="A0A1S1HGG7"/>
<keyword evidence="1" id="KW-0472">Membrane</keyword>